<gene>
    <name evidence="2" type="ORF">AVDCRST_MAG64-669</name>
</gene>
<dbReference type="EMBL" id="CADCUQ010000171">
    <property type="protein sequence ID" value="CAA9381495.1"/>
    <property type="molecule type" value="Genomic_DNA"/>
</dbReference>
<dbReference type="AlphaFoldDB" id="A0A6J4ND47"/>
<reference evidence="2" key="1">
    <citation type="submission" date="2020-02" db="EMBL/GenBank/DDBJ databases">
        <authorList>
            <person name="Meier V. D."/>
        </authorList>
    </citation>
    <scope>NUCLEOTIDE SEQUENCE</scope>
    <source>
        <strain evidence="2">AVDCRST_MAG64</strain>
    </source>
</reference>
<proteinExistence type="predicted"/>
<organism evidence="2">
    <name type="scientific">uncultured Phycisphaerae bacterium</name>
    <dbReference type="NCBI Taxonomy" id="904963"/>
    <lineage>
        <taxon>Bacteria</taxon>
        <taxon>Pseudomonadati</taxon>
        <taxon>Planctomycetota</taxon>
        <taxon>Phycisphaerae</taxon>
        <taxon>environmental samples</taxon>
    </lineage>
</organism>
<feature type="compositionally biased region" description="Basic and acidic residues" evidence="1">
    <location>
        <begin position="15"/>
        <end position="28"/>
    </location>
</feature>
<feature type="region of interest" description="Disordered" evidence="1">
    <location>
        <begin position="1"/>
        <end position="38"/>
    </location>
</feature>
<evidence type="ECO:0000313" key="2">
    <source>
        <dbReference type="EMBL" id="CAA9381495.1"/>
    </source>
</evidence>
<accession>A0A6J4ND47</accession>
<name>A0A6J4ND47_9BACT</name>
<evidence type="ECO:0000256" key="1">
    <source>
        <dbReference type="SAM" id="MobiDB-lite"/>
    </source>
</evidence>
<sequence>MRQSVAYHGFPTRGSSEEHGLETRDTRTPDATMWCNPL</sequence>
<protein>
    <submittedName>
        <fullName evidence="2">Uncharacterized protein</fullName>
    </submittedName>
</protein>